<organism evidence="3 4">
    <name type="scientific">Desulfofustis glycolicus DSM 9705</name>
    <dbReference type="NCBI Taxonomy" id="1121409"/>
    <lineage>
        <taxon>Bacteria</taxon>
        <taxon>Pseudomonadati</taxon>
        <taxon>Thermodesulfobacteriota</taxon>
        <taxon>Desulfobulbia</taxon>
        <taxon>Desulfobulbales</taxon>
        <taxon>Desulfocapsaceae</taxon>
        <taxon>Desulfofustis</taxon>
    </lineage>
</organism>
<dbReference type="SUPFAM" id="SSF54928">
    <property type="entry name" value="RNA-binding domain, RBD"/>
    <property type="match status" value="1"/>
</dbReference>
<dbReference type="InterPro" id="IPR000504">
    <property type="entry name" value="RRM_dom"/>
</dbReference>
<name>A0A1M5XDR7_9BACT</name>
<dbReference type="Proteomes" id="UP000184139">
    <property type="component" value="Unassembled WGS sequence"/>
</dbReference>
<evidence type="ECO:0000256" key="1">
    <source>
        <dbReference type="ARBA" id="ARBA00022884"/>
    </source>
</evidence>
<sequence length="87" mass="10012">MKLFIGNLPYDINETELRELFSAHGEVVDMNLILDQFSGRSKGFAFVEMSSRSGGQQAMEDLNKRTYKNRQLVCNEAKPKKKSRGRR</sequence>
<dbReference type="Gene3D" id="3.30.70.330">
    <property type="match status" value="1"/>
</dbReference>
<dbReference type="Pfam" id="PF00076">
    <property type="entry name" value="RRM_1"/>
    <property type="match status" value="1"/>
</dbReference>
<dbReference type="SMART" id="SM00360">
    <property type="entry name" value="RRM"/>
    <property type="match status" value="1"/>
</dbReference>
<dbReference type="InterPro" id="IPR035979">
    <property type="entry name" value="RBD_domain_sf"/>
</dbReference>
<accession>A0A1M5XDR7</accession>
<evidence type="ECO:0000313" key="3">
    <source>
        <dbReference type="EMBL" id="SHH97926.1"/>
    </source>
</evidence>
<evidence type="ECO:0000259" key="2">
    <source>
        <dbReference type="PROSITE" id="PS50102"/>
    </source>
</evidence>
<dbReference type="AlphaFoldDB" id="A0A1M5XDR7"/>
<dbReference type="PROSITE" id="PS50102">
    <property type="entry name" value="RRM"/>
    <property type="match status" value="1"/>
</dbReference>
<gene>
    <name evidence="3" type="ORF">SAMN02745124_02991</name>
</gene>
<dbReference type="PANTHER" id="PTHR48027">
    <property type="entry name" value="HETEROGENEOUS NUCLEAR RIBONUCLEOPROTEIN 87F-RELATED"/>
    <property type="match status" value="1"/>
</dbReference>
<feature type="domain" description="RRM" evidence="2">
    <location>
        <begin position="1"/>
        <end position="79"/>
    </location>
</feature>
<dbReference type="RefSeq" id="WP_073377379.1">
    <property type="nucleotide sequence ID" value="NZ_FQXS01000019.1"/>
</dbReference>
<evidence type="ECO:0000313" key="4">
    <source>
        <dbReference type="Proteomes" id="UP000184139"/>
    </source>
</evidence>
<dbReference type="InterPro" id="IPR052462">
    <property type="entry name" value="SLIRP/GR-RBP-like"/>
</dbReference>
<dbReference type="OrthoDB" id="9798855at2"/>
<dbReference type="STRING" id="1121409.SAMN02745124_02991"/>
<dbReference type="InterPro" id="IPR012677">
    <property type="entry name" value="Nucleotide-bd_a/b_plait_sf"/>
</dbReference>
<dbReference type="GO" id="GO:0003723">
    <property type="term" value="F:RNA binding"/>
    <property type="evidence" value="ECO:0007669"/>
    <property type="project" value="UniProtKB-KW"/>
</dbReference>
<reference evidence="3 4" key="1">
    <citation type="submission" date="2016-11" db="EMBL/GenBank/DDBJ databases">
        <authorList>
            <person name="Jaros S."/>
            <person name="Januszkiewicz K."/>
            <person name="Wedrychowicz H."/>
        </authorList>
    </citation>
    <scope>NUCLEOTIDE SEQUENCE [LARGE SCALE GENOMIC DNA]</scope>
    <source>
        <strain evidence="3 4">DSM 9705</strain>
    </source>
</reference>
<dbReference type="EMBL" id="FQXS01000019">
    <property type="protein sequence ID" value="SHH97926.1"/>
    <property type="molecule type" value="Genomic_DNA"/>
</dbReference>
<keyword evidence="1" id="KW-0694">RNA-binding</keyword>
<keyword evidence="4" id="KW-1185">Reference proteome</keyword>
<protein>
    <submittedName>
        <fullName evidence="3">RNA recognition motif. (A.k.a. RRM, RBD, or RNP domain)</fullName>
    </submittedName>
</protein>
<proteinExistence type="predicted"/>